<reference evidence="1 2" key="1">
    <citation type="submission" date="2023-10" db="EMBL/GenBank/DDBJ databases">
        <title>Novel methanotroph of the genus Methylocapsa from a subarctic wetland.</title>
        <authorList>
            <person name="Belova S.E."/>
            <person name="Oshkin I.Y."/>
            <person name="Miroshnikov K."/>
            <person name="Dedysh S.N."/>
        </authorList>
    </citation>
    <scope>NUCLEOTIDE SEQUENCE [LARGE SCALE GENOMIC DNA]</scope>
    <source>
        <strain evidence="1 2">RX1</strain>
    </source>
</reference>
<dbReference type="Proteomes" id="UP001626536">
    <property type="component" value="Chromosome"/>
</dbReference>
<gene>
    <name evidence="1" type="ORF">RZS28_10620</name>
</gene>
<proteinExistence type="predicted"/>
<dbReference type="EMBL" id="CP136862">
    <property type="protein sequence ID" value="WOJ88295.1"/>
    <property type="molecule type" value="Genomic_DNA"/>
</dbReference>
<evidence type="ECO:0000313" key="2">
    <source>
        <dbReference type="Proteomes" id="UP001626536"/>
    </source>
</evidence>
<protein>
    <recommendedName>
        <fullName evidence="3">Phosphate transport regulator</fullName>
    </recommendedName>
</protein>
<evidence type="ECO:0000313" key="1">
    <source>
        <dbReference type="EMBL" id="WOJ88295.1"/>
    </source>
</evidence>
<dbReference type="RefSeq" id="WP_407337730.1">
    <property type="nucleotide sequence ID" value="NZ_CP136862.1"/>
</dbReference>
<sequence>MKAQIIEQLGQSEILLPSLVADGLAANNRVKVRMSALQAAAQRARDPAEAPIDLSAECEAAGLGLAAIKSLIAGARQAAAGRIAIPDLPKLTAGVLEDVKIMLRAVEVGAPPEGKTLAERLVAIEASGALAPAEEIEAAAISRLTSVSATGGDSLHRLVMDLHKALNRLAATCAEEILAGAHVHGLRAEDRPAVEAFMRGLNRTKPLKFGHPGLATTAARSGSRLIIQNDIGTTDAHVIVLGIEGDSVTVTHTDVHLVRAKFFTGLFDKFPVRWSGLETKKAEGPDADGAFYLVTGRFAAESAETRDAFLEAIGAALVFLIDWNKARKVLRLWVSKGDAIGILDWAARNSIGHRAFLELGGADLVASAVRHAIPTRIGFGERLDSSLGRESAVDFLKTVLRVSTDALLEGQSVRLVRDRIEADLVRRLERVESMLLAIVVRQAGLAREIAAALSLNIADRQSGRRTDGPAMAALARRIEEKADRIAVEARNEVARFEADATIEDLVNGVEAAIDELEQAAFIASLVPAEVDAALLKPLAELCAAAVAGTEAAASGIVAAAEAPEGRRADSEDALAAVARLIDVEHIADAAERAVTAQVLRGGLDLTTSLSVLELARAIERATDRLAGFGHRLRQHVLADLAA</sequence>
<accession>A0ABZ0HNG6</accession>
<organism evidence="1 2">
    <name type="scientific">Methylocapsa polymorpha</name>
    <dbReference type="NCBI Taxonomy" id="3080828"/>
    <lineage>
        <taxon>Bacteria</taxon>
        <taxon>Pseudomonadati</taxon>
        <taxon>Pseudomonadota</taxon>
        <taxon>Alphaproteobacteria</taxon>
        <taxon>Hyphomicrobiales</taxon>
        <taxon>Beijerinckiaceae</taxon>
        <taxon>Methylocapsa</taxon>
    </lineage>
</organism>
<keyword evidence="2" id="KW-1185">Reference proteome</keyword>
<evidence type="ECO:0008006" key="3">
    <source>
        <dbReference type="Google" id="ProtNLM"/>
    </source>
</evidence>
<name>A0ABZ0HNG6_9HYPH</name>
<dbReference type="InterPro" id="IPR038078">
    <property type="entry name" value="PhoU-like_sf"/>
</dbReference>
<dbReference type="Gene3D" id="1.20.58.220">
    <property type="entry name" value="Phosphate transport system protein phou homolog 2, domain 2"/>
    <property type="match status" value="1"/>
</dbReference>